<keyword evidence="5" id="KW-0812">Transmembrane</keyword>
<feature type="transmembrane region" description="Helical" evidence="5">
    <location>
        <begin position="185"/>
        <end position="205"/>
    </location>
</feature>
<keyword evidence="5" id="KW-0472">Membrane</keyword>
<keyword evidence="2" id="KW-0488">Methylation</keyword>
<gene>
    <name evidence="7" type="ORF">FOZ74_08625</name>
</gene>
<dbReference type="EMBL" id="CP042344">
    <property type="protein sequence ID" value="QEA14526.1"/>
    <property type="molecule type" value="Genomic_DNA"/>
</dbReference>
<feature type="domain" description="Methyl-accepting transducer" evidence="6">
    <location>
        <begin position="267"/>
        <end position="496"/>
    </location>
</feature>
<organism evidence="7 8">
    <name type="scientific">Comamonas flocculans</name>
    <dbReference type="NCBI Taxonomy" id="2597701"/>
    <lineage>
        <taxon>Bacteria</taxon>
        <taxon>Pseudomonadati</taxon>
        <taxon>Pseudomonadota</taxon>
        <taxon>Betaproteobacteria</taxon>
        <taxon>Burkholderiales</taxon>
        <taxon>Comamonadaceae</taxon>
        <taxon>Comamonas</taxon>
    </lineage>
</organism>
<dbReference type="InterPro" id="IPR051310">
    <property type="entry name" value="MCP_chemotaxis"/>
</dbReference>
<dbReference type="PANTHER" id="PTHR43531">
    <property type="entry name" value="PROTEIN ICFG"/>
    <property type="match status" value="1"/>
</dbReference>
<dbReference type="InterPro" id="IPR004089">
    <property type="entry name" value="MCPsignal_dom"/>
</dbReference>
<evidence type="ECO:0000256" key="3">
    <source>
        <dbReference type="ARBA" id="ARBA00029447"/>
    </source>
</evidence>
<dbReference type="InterPro" id="IPR047347">
    <property type="entry name" value="YvaQ-like_sensor"/>
</dbReference>
<dbReference type="Proteomes" id="UP000321199">
    <property type="component" value="Chromosome"/>
</dbReference>
<reference evidence="7 8" key="1">
    <citation type="submission" date="2019-07" db="EMBL/GenBank/DDBJ databases">
        <title>Complete genome sequence of Comamonas sp. NLF 7-7 isolated from livestock.</title>
        <authorList>
            <person name="Kim D.H."/>
            <person name="Kim J.G."/>
        </authorList>
    </citation>
    <scope>NUCLEOTIDE SEQUENCE [LARGE SCALE GENOMIC DNA]</scope>
    <source>
        <strain evidence="7 8">NLF 7-7</strain>
    </source>
</reference>
<dbReference type="CDD" id="cd11386">
    <property type="entry name" value="MCP_signal"/>
    <property type="match status" value="1"/>
</dbReference>
<dbReference type="Gene3D" id="1.10.287.950">
    <property type="entry name" value="Methyl-accepting chemotaxis protein"/>
    <property type="match status" value="1"/>
</dbReference>
<dbReference type="Pfam" id="PF12729">
    <property type="entry name" value="4HB_MCP_1"/>
    <property type="match status" value="1"/>
</dbReference>
<dbReference type="GO" id="GO:0005886">
    <property type="term" value="C:plasma membrane"/>
    <property type="evidence" value="ECO:0007669"/>
    <property type="project" value="TreeGrafter"/>
</dbReference>
<dbReference type="GO" id="GO:0004888">
    <property type="term" value="F:transmembrane signaling receptor activity"/>
    <property type="evidence" value="ECO:0007669"/>
    <property type="project" value="TreeGrafter"/>
</dbReference>
<proteinExistence type="inferred from homology"/>
<dbReference type="InterPro" id="IPR024478">
    <property type="entry name" value="HlyB_4HB_MCP"/>
</dbReference>
<evidence type="ECO:0000313" key="7">
    <source>
        <dbReference type="EMBL" id="QEA14526.1"/>
    </source>
</evidence>
<evidence type="ECO:0000313" key="8">
    <source>
        <dbReference type="Proteomes" id="UP000321199"/>
    </source>
</evidence>
<evidence type="ECO:0000256" key="4">
    <source>
        <dbReference type="PROSITE-ProRule" id="PRU00284"/>
    </source>
</evidence>
<dbReference type="PROSITE" id="PS50111">
    <property type="entry name" value="CHEMOTAXIS_TRANSDUC_2"/>
    <property type="match status" value="1"/>
</dbReference>
<sequence>MTVGKSLALGFALVIVLGALIALAASLRLNSVTEAVRVLVDFRMVNVTLANQIKDNMNLQALSVRNMLLLHEAAELQAQKQRIDEVRADTAALFQQLDAALVIPQVRDILKAAIEARDSYNAAANQAIALALENRDDEGREVLMVQMRPAHEAIFKALNALVAAQQKLMQESAQEVRQTALSTQVLMLALAAVALSLGIAIAWWLTRSITRQLGGEPAYASYIAHEIAEGNLAVPVTLKDGDSTSLLASMRAMRDSLARVVAQVRGGSESVAAASAQIAQGNLDLSARTEEQASALEETAASMEELSSTVRQNADNAQEANGLAQSASAVATRGGAVVTQVVQTMDGISAASRKIADIIGVIDSIAFQTNILALNAAVEAARAGEQGRGFAVVASEVRSLAGRAAEAAKEIHQLITDSVARVDEGSALVNQAGDTMQEVVASIRRVNDIMGEISAASHEQSAGVSQVGEAVIQMDQTTQQNAALVEEMSAAASSLNSQAQDLLQAVSVFRLEQGAHASGAASRPLPAASAPASGRLAHAALARLPA</sequence>
<keyword evidence="8" id="KW-1185">Reference proteome</keyword>
<dbReference type="Pfam" id="PF00015">
    <property type="entry name" value="MCPsignal"/>
    <property type="match status" value="1"/>
</dbReference>
<dbReference type="GO" id="GO:0006935">
    <property type="term" value="P:chemotaxis"/>
    <property type="evidence" value="ECO:0007669"/>
    <property type="project" value="TreeGrafter"/>
</dbReference>
<comment type="similarity">
    <text evidence="3">Belongs to the methyl-accepting chemotaxis (MCP) protein family.</text>
</comment>
<comment type="subcellular location">
    <subcellularLocation>
        <location evidence="1">Membrane</location>
    </subcellularLocation>
</comment>
<dbReference type="FunFam" id="1.10.287.950:FF:000001">
    <property type="entry name" value="Methyl-accepting chemotaxis sensory transducer"/>
    <property type="match status" value="1"/>
</dbReference>
<dbReference type="SUPFAM" id="SSF58104">
    <property type="entry name" value="Methyl-accepting chemotaxis protein (MCP) signaling domain"/>
    <property type="match status" value="1"/>
</dbReference>
<dbReference type="PANTHER" id="PTHR43531:SF14">
    <property type="entry name" value="METHYL-ACCEPTING CHEMOTAXIS PROTEIN I-RELATED"/>
    <property type="match status" value="1"/>
</dbReference>
<dbReference type="OrthoDB" id="5441488at2"/>
<accession>A0A5B8RY36</accession>
<name>A0A5B8RY36_9BURK</name>
<evidence type="ECO:0000256" key="5">
    <source>
        <dbReference type="SAM" id="Phobius"/>
    </source>
</evidence>
<dbReference type="CDD" id="cd19411">
    <property type="entry name" value="MCP2201-like_sensor"/>
    <property type="match status" value="1"/>
</dbReference>
<keyword evidence="5" id="KW-1133">Transmembrane helix</keyword>
<dbReference type="KEGG" id="cof:FOZ74_08625"/>
<dbReference type="GO" id="GO:0007165">
    <property type="term" value="P:signal transduction"/>
    <property type="evidence" value="ECO:0007669"/>
    <property type="project" value="UniProtKB-KW"/>
</dbReference>
<keyword evidence="4" id="KW-0807">Transducer</keyword>
<dbReference type="AlphaFoldDB" id="A0A5B8RY36"/>
<protein>
    <submittedName>
        <fullName evidence="7">Methyl-accepting chemotaxis protein</fullName>
    </submittedName>
</protein>
<dbReference type="SMART" id="SM00283">
    <property type="entry name" value="MA"/>
    <property type="match status" value="1"/>
</dbReference>
<evidence type="ECO:0000256" key="1">
    <source>
        <dbReference type="ARBA" id="ARBA00004370"/>
    </source>
</evidence>
<evidence type="ECO:0000259" key="6">
    <source>
        <dbReference type="PROSITE" id="PS50111"/>
    </source>
</evidence>
<evidence type="ECO:0000256" key="2">
    <source>
        <dbReference type="ARBA" id="ARBA00022481"/>
    </source>
</evidence>